<evidence type="ECO:0000313" key="1">
    <source>
        <dbReference type="EMBL" id="PNH05121.1"/>
    </source>
</evidence>
<proteinExistence type="predicted"/>
<accession>A0A2J7ZXX6</accession>
<sequence>MANRPHEVTFSVGLLEKLSGIRKREAPKPVAPRAPIQLPTRSPVSADAARLVAQDAQLTRQLQATREVAGLLVKQEAAEVARMRERAEQLLRLHSVAVKPAPCQAEAQACSSCFKDNATEAWRCVDAAEAYRLCSVRALDRHGE</sequence>
<comment type="caution">
    <text evidence="1">The sequence shown here is derived from an EMBL/GenBank/DDBJ whole genome shotgun (WGS) entry which is preliminary data.</text>
</comment>
<dbReference type="PANTHER" id="PTHR47587">
    <property type="entry name" value="OS05G0103500 PROTEIN"/>
    <property type="match status" value="1"/>
</dbReference>
<dbReference type="SUPFAM" id="SSF47072">
    <property type="entry name" value="Cysteine alpha-hairpin motif"/>
    <property type="match status" value="1"/>
</dbReference>
<reference evidence="1 2" key="1">
    <citation type="journal article" date="2017" name="Mol. Biol. Evol.">
        <title>The 4-celled Tetrabaena socialis nuclear genome reveals the essential components for genetic control of cell number at the origin of multicellularity in the volvocine lineage.</title>
        <authorList>
            <person name="Featherston J."/>
            <person name="Arakaki Y."/>
            <person name="Hanschen E.R."/>
            <person name="Ferris P.J."/>
            <person name="Michod R.E."/>
            <person name="Olson B.J.S.C."/>
            <person name="Nozaki H."/>
            <person name="Durand P.M."/>
        </authorList>
    </citation>
    <scope>NUCLEOTIDE SEQUENCE [LARGE SCALE GENOMIC DNA]</scope>
    <source>
        <strain evidence="1 2">NIES-571</strain>
    </source>
</reference>
<evidence type="ECO:0008006" key="3">
    <source>
        <dbReference type="Google" id="ProtNLM"/>
    </source>
</evidence>
<organism evidence="1 2">
    <name type="scientific">Tetrabaena socialis</name>
    <dbReference type="NCBI Taxonomy" id="47790"/>
    <lineage>
        <taxon>Eukaryota</taxon>
        <taxon>Viridiplantae</taxon>
        <taxon>Chlorophyta</taxon>
        <taxon>core chlorophytes</taxon>
        <taxon>Chlorophyceae</taxon>
        <taxon>CS clade</taxon>
        <taxon>Chlamydomonadales</taxon>
        <taxon>Tetrabaenaceae</taxon>
        <taxon>Tetrabaena</taxon>
    </lineage>
</organism>
<dbReference type="PANTHER" id="PTHR47587:SF2">
    <property type="entry name" value="OS05G0103500 PROTEIN"/>
    <property type="match status" value="1"/>
</dbReference>
<gene>
    <name evidence="1" type="ORF">TSOC_008649</name>
</gene>
<dbReference type="InterPro" id="IPR009069">
    <property type="entry name" value="Cys_alpha_HP_mot_SF"/>
</dbReference>
<dbReference type="AlphaFoldDB" id="A0A2J7ZXX6"/>
<protein>
    <recommendedName>
        <fullName evidence="3">Coiled-coil-helix-coiled-coil-helix domain-containing protein 3, mitochondrial</fullName>
    </recommendedName>
</protein>
<dbReference type="OrthoDB" id="541597at2759"/>
<dbReference type="Proteomes" id="UP000236333">
    <property type="component" value="Unassembled WGS sequence"/>
</dbReference>
<keyword evidence="2" id="KW-1185">Reference proteome</keyword>
<evidence type="ECO:0000313" key="2">
    <source>
        <dbReference type="Proteomes" id="UP000236333"/>
    </source>
</evidence>
<name>A0A2J7ZXX6_9CHLO</name>
<dbReference type="EMBL" id="PGGS01000332">
    <property type="protein sequence ID" value="PNH05121.1"/>
    <property type="molecule type" value="Genomic_DNA"/>
</dbReference>